<dbReference type="EMBL" id="CP002117">
    <property type="protein sequence ID" value="ADN36891.1"/>
    <property type="molecule type" value="Genomic_DNA"/>
</dbReference>
<accession>E1RK78</accession>
<dbReference type="STRING" id="679926.Mpet_2143"/>
<sequence length="548" mass="60045">MTSKAVIIDGYIDEPACFGVPPYISPYIRYAAGAFEKNGISADYLTIDQVRKDPYLLQNAQNADYVLLITGVSVPGKYLGGTPAKAAEILQIGSSLNRPATMVGGPVIFGSSKGGGDAAEKQCFSPFDFVLEGEIGSAVDSVIREGESYGNFDYERIDEFAVAGAGIVQKHPGFPDIICELETARGCSRYVSGGCSFCTEFLYGEPEFRNAAGVHAEVKALYDSGVRHFRVGRQPDLLTYGVRGGEFPCPDPEKIEHLFSGIRSAAPGLKTLHIDNINPRNIFEHEEAAKEALKAIVRWHTPGDVAAFGMESADPVVVRENNLKALPEQVMRAIEIVNEVGGMRENGIPHLLPGLNFVLGLKGESPATYDLNLRFLNEVLSSGLLVRRVNIRQVMPFEGTKAWEENSIGMYDDLFRKFKEDARKNFDHPMLMKVFPRGTILRDVIIEEEGNTSFGRQMGSYPILVGVPQKIVKGEHIDAVVAGWGQRSITGFQYPIRMNEVTVQTIKQIPGIGKKTAASIAAKRPFKDLAGLHKVAGKTELDEFFSFE</sequence>
<dbReference type="InterPro" id="IPR006638">
    <property type="entry name" value="Elp3/MiaA/NifB-like_rSAM"/>
</dbReference>
<dbReference type="Gene3D" id="1.10.150.320">
    <property type="entry name" value="Photosystem II 12 kDa extrinsic protein"/>
    <property type="match status" value="1"/>
</dbReference>
<dbReference type="SFLD" id="SFLDG01082">
    <property type="entry name" value="B12-binding_domain_containing"/>
    <property type="match status" value="1"/>
</dbReference>
<feature type="domain" description="Radical SAM core" evidence="1">
    <location>
        <begin position="173"/>
        <end position="441"/>
    </location>
</feature>
<dbReference type="SUPFAM" id="SSF81585">
    <property type="entry name" value="PsbU/PolX domain-like"/>
    <property type="match status" value="1"/>
</dbReference>
<organism evidence="2 3">
    <name type="scientific">Methanolacinia petrolearia (strain DSM 11571 / OCM 486 / SEBR 4847)</name>
    <name type="common">Methanoplanus petrolearius</name>
    <dbReference type="NCBI Taxonomy" id="679926"/>
    <lineage>
        <taxon>Archaea</taxon>
        <taxon>Methanobacteriati</taxon>
        <taxon>Methanobacteriota</taxon>
        <taxon>Stenosarchaea group</taxon>
        <taxon>Methanomicrobia</taxon>
        <taxon>Methanomicrobiales</taxon>
        <taxon>Methanomicrobiaceae</taxon>
        <taxon>Methanolacinia</taxon>
    </lineage>
</organism>
<dbReference type="InterPro" id="IPR007197">
    <property type="entry name" value="rSAM"/>
</dbReference>
<dbReference type="KEGG" id="mpi:Mpet_2143"/>
<dbReference type="GO" id="GO:0051536">
    <property type="term" value="F:iron-sulfur cluster binding"/>
    <property type="evidence" value="ECO:0007669"/>
    <property type="project" value="InterPro"/>
</dbReference>
<protein>
    <submittedName>
        <fullName evidence="2">Radical SAM domain protein</fullName>
    </submittedName>
</protein>
<dbReference type="eggNOG" id="arCOG01359">
    <property type="taxonomic scope" value="Archaea"/>
</dbReference>
<dbReference type="GO" id="GO:0003824">
    <property type="term" value="F:catalytic activity"/>
    <property type="evidence" value="ECO:0007669"/>
    <property type="project" value="InterPro"/>
</dbReference>
<dbReference type="GeneID" id="9744625"/>
<dbReference type="Proteomes" id="UP000006565">
    <property type="component" value="Chromosome"/>
</dbReference>
<gene>
    <name evidence="2" type="ordered locus">Mpet_2143</name>
</gene>
<dbReference type="AlphaFoldDB" id="E1RK78"/>
<dbReference type="SFLD" id="SFLDS00029">
    <property type="entry name" value="Radical_SAM"/>
    <property type="match status" value="1"/>
</dbReference>
<dbReference type="SMART" id="SM00729">
    <property type="entry name" value="Elp3"/>
    <property type="match status" value="1"/>
</dbReference>
<dbReference type="SUPFAM" id="SSF102114">
    <property type="entry name" value="Radical SAM enzymes"/>
    <property type="match status" value="1"/>
</dbReference>
<dbReference type="PANTHER" id="PTHR43324">
    <property type="match status" value="1"/>
</dbReference>
<evidence type="ECO:0000313" key="3">
    <source>
        <dbReference type="Proteomes" id="UP000006565"/>
    </source>
</evidence>
<name>E1RK78_METP4</name>
<dbReference type="OrthoDB" id="358785at2157"/>
<dbReference type="Gene3D" id="3.80.30.20">
    <property type="entry name" value="tm_1862 like domain"/>
    <property type="match status" value="1"/>
</dbReference>
<dbReference type="RefSeq" id="WP_013330068.1">
    <property type="nucleotide sequence ID" value="NC_014507.1"/>
</dbReference>
<reference evidence="2 3" key="1">
    <citation type="journal article" date="2010" name="Stand. Genomic Sci.">
        <title>Complete genome sequence of Methanoplanus petrolearius type strain (SEBR 4847).</title>
        <authorList>
            <person name="Brambilla E."/>
            <person name="Djao O.D."/>
            <person name="Daligault H."/>
            <person name="Lapidus A."/>
            <person name="Lucas S."/>
            <person name="Hammon N."/>
            <person name="Nolan M."/>
            <person name="Tice H."/>
            <person name="Cheng J.F."/>
            <person name="Han C."/>
            <person name="Tapia R."/>
            <person name="Goodwin L."/>
            <person name="Pitluck S."/>
            <person name="Liolios K."/>
            <person name="Ivanova N."/>
            <person name="Mavromatis K."/>
            <person name="Mikhailova N."/>
            <person name="Pati A."/>
            <person name="Chen A."/>
            <person name="Palaniappan K."/>
            <person name="Land M."/>
            <person name="Hauser L."/>
            <person name="Chang Y.J."/>
            <person name="Jeffries C.D."/>
            <person name="Rohde M."/>
            <person name="Spring S."/>
            <person name="Sikorski J."/>
            <person name="Goker M."/>
            <person name="Woyke T."/>
            <person name="Bristow J."/>
            <person name="Eisen J.A."/>
            <person name="Markowitz V."/>
            <person name="Hugenholtz P."/>
            <person name="Kyrpides N.C."/>
            <person name="Klenk H.P."/>
        </authorList>
    </citation>
    <scope>NUCLEOTIDE SEQUENCE [LARGE SCALE GENOMIC DNA]</scope>
    <source>
        <strain evidence="3">DSM 11571 / OCM 486 / SEBR 4847</strain>
    </source>
</reference>
<evidence type="ECO:0000313" key="2">
    <source>
        <dbReference type="EMBL" id="ADN36891.1"/>
    </source>
</evidence>
<dbReference type="HOGENOM" id="CLU_533842_0_0_2"/>
<keyword evidence="3" id="KW-1185">Reference proteome</keyword>
<dbReference type="InterPro" id="IPR023404">
    <property type="entry name" value="rSAM_horseshoe"/>
</dbReference>
<dbReference type="PANTHER" id="PTHR43324:SF1">
    <property type="entry name" value="RADICAL SAM CORE DOMAIN-CONTAINING PROTEIN"/>
    <property type="match status" value="1"/>
</dbReference>
<dbReference type="PROSITE" id="PS51918">
    <property type="entry name" value="RADICAL_SAM"/>
    <property type="match status" value="1"/>
</dbReference>
<evidence type="ECO:0000259" key="1">
    <source>
        <dbReference type="PROSITE" id="PS51918"/>
    </source>
</evidence>
<dbReference type="InterPro" id="IPR058240">
    <property type="entry name" value="rSAM_sf"/>
</dbReference>
<proteinExistence type="predicted"/>